<dbReference type="Proteomes" id="UP001050975">
    <property type="component" value="Unassembled WGS sequence"/>
</dbReference>
<comment type="caution">
    <text evidence="1">The sequence shown here is derived from an EMBL/GenBank/DDBJ whole genome shotgun (WGS) entry which is preliminary data.</text>
</comment>
<organism evidence="1 2">
    <name type="scientific">Microseira wollei NIES-4236</name>
    <dbReference type="NCBI Taxonomy" id="2530354"/>
    <lineage>
        <taxon>Bacteria</taxon>
        <taxon>Bacillati</taxon>
        <taxon>Cyanobacteriota</taxon>
        <taxon>Cyanophyceae</taxon>
        <taxon>Oscillatoriophycideae</taxon>
        <taxon>Aerosakkonematales</taxon>
        <taxon>Aerosakkonemataceae</taxon>
        <taxon>Microseira</taxon>
    </lineage>
</organism>
<sequence length="79" mass="8735">MPRGGRRESSGRKLKWNLGKTKAVRIPEAIADTILEVARRLDEGESIESVIIPESEILTVQLSPDELGEFKGHSKYSSA</sequence>
<gene>
    <name evidence="1" type="ORF">MiSe_72970</name>
</gene>
<reference evidence="1" key="1">
    <citation type="submission" date="2019-10" db="EMBL/GenBank/DDBJ databases">
        <title>Draft genome sequece of Microseira wollei NIES-4236.</title>
        <authorList>
            <person name="Yamaguchi H."/>
            <person name="Suzuki S."/>
            <person name="Kawachi M."/>
        </authorList>
    </citation>
    <scope>NUCLEOTIDE SEQUENCE</scope>
    <source>
        <strain evidence="1">NIES-4236</strain>
    </source>
</reference>
<dbReference type="AlphaFoldDB" id="A0AAV3XN20"/>
<evidence type="ECO:0000313" key="1">
    <source>
        <dbReference type="EMBL" id="GET42480.1"/>
    </source>
</evidence>
<name>A0AAV3XN20_9CYAN</name>
<evidence type="ECO:0000313" key="2">
    <source>
        <dbReference type="Proteomes" id="UP001050975"/>
    </source>
</evidence>
<protein>
    <recommendedName>
        <fullName evidence="3">SpoVT-AbrB domain-containing protein</fullName>
    </recommendedName>
</protein>
<dbReference type="RefSeq" id="WP_226590072.1">
    <property type="nucleotide sequence ID" value="NZ_BLAY01000166.1"/>
</dbReference>
<accession>A0AAV3XN20</accession>
<keyword evidence="2" id="KW-1185">Reference proteome</keyword>
<evidence type="ECO:0008006" key="3">
    <source>
        <dbReference type="Google" id="ProtNLM"/>
    </source>
</evidence>
<proteinExistence type="predicted"/>
<dbReference type="EMBL" id="BLAY01000166">
    <property type="protein sequence ID" value="GET42480.1"/>
    <property type="molecule type" value="Genomic_DNA"/>
</dbReference>